<dbReference type="Pfam" id="PF03551">
    <property type="entry name" value="PadR"/>
    <property type="match status" value="1"/>
</dbReference>
<dbReference type="SUPFAM" id="SSF46785">
    <property type="entry name" value="Winged helix' DNA-binding domain"/>
    <property type="match status" value="1"/>
</dbReference>
<dbReference type="InterPro" id="IPR052509">
    <property type="entry name" value="Metal_resp_DNA-bind_regulator"/>
</dbReference>
<feature type="domain" description="Transcription regulator PadR N-terminal" evidence="1">
    <location>
        <begin position="27"/>
        <end position="77"/>
    </location>
</feature>
<dbReference type="InterPro" id="IPR036390">
    <property type="entry name" value="WH_DNA-bd_sf"/>
</dbReference>
<keyword evidence="3" id="KW-1185">Reference proteome</keyword>
<accession>A0ABS5G4N3</accession>
<dbReference type="InterPro" id="IPR011991">
    <property type="entry name" value="ArsR-like_HTH"/>
</dbReference>
<sequence length="94" mass="10246">MTSNVLKVLGALVSEGELSGSEIAKSTNLASGTLYPLLLRLEDAGWLDSRWEAGEPSDLGRPRRRYYRVTGKGQKAISDVVRNLVPAMGKLTWA</sequence>
<evidence type="ECO:0000313" key="2">
    <source>
        <dbReference type="EMBL" id="MBR1136244.1"/>
    </source>
</evidence>
<name>A0ABS5G4N3_9BRAD</name>
<dbReference type="Gene3D" id="1.10.10.10">
    <property type="entry name" value="Winged helix-like DNA-binding domain superfamily/Winged helix DNA-binding domain"/>
    <property type="match status" value="1"/>
</dbReference>
<dbReference type="InterPro" id="IPR005149">
    <property type="entry name" value="Tscrpt_reg_PadR_N"/>
</dbReference>
<gene>
    <name evidence="2" type="ORF">JQ619_10750</name>
</gene>
<comment type="caution">
    <text evidence="2">The sequence shown here is derived from an EMBL/GenBank/DDBJ whole genome shotgun (WGS) entry which is preliminary data.</text>
</comment>
<proteinExistence type="predicted"/>
<dbReference type="CDD" id="cd00090">
    <property type="entry name" value="HTH_ARSR"/>
    <property type="match status" value="1"/>
</dbReference>
<protein>
    <submittedName>
        <fullName evidence="2">PadR family transcriptional regulator</fullName>
    </submittedName>
</protein>
<evidence type="ECO:0000259" key="1">
    <source>
        <dbReference type="Pfam" id="PF03551"/>
    </source>
</evidence>
<evidence type="ECO:0000313" key="3">
    <source>
        <dbReference type="Proteomes" id="UP001314635"/>
    </source>
</evidence>
<dbReference type="PANTHER" id="PTHR33169">
    <property type="entry name" value="PADR-FAMILY TRANSCRIPTIONAL REGULATOR"/>
    <property type="match status" value="1"/>
</dbReference>
<dbReference type="InterPro" id="IPR036388">
    <property type="entry name" value="WH-like_DNA-bd_sf"/>
</dbReference>
<dbReference type="EMBL" id="JAFCLK010000008">
    <property type="protein sequence ID" value="MBR1136244.1"/>
    <property type="molecule type" value="Genomic_DNA"/>
</dbReference>
<dbReference type="Proteomes" id="UP001314635">
    <property type="component" value="Unassembled WGS sequence"/>
</dbReference>
<organism evidence="2 3">
    <name type="scientific">Bradyrhizobium denitrificans</name>
    <dbReference type="NCBI Taxonomy" id="2734912"/>
    <lineage>
        <taxon>Bacteria</taxon>
        <taxon>Pseudomonadati</taxon>
        <taxon>Pseudomonadota</taxon>
        <taxon>Alphaproteobacteria</taxon>
        <taxon>Hyphomicrobiales</taxon>
        <taxon>Nitrobacteraceae</taxon>
        <taxon>Bradyrhizobium</taxon>
    </lineage>
</organism>
<reference evidence="3" key="1">
    <citation type="journal article" date="2021" name="ISME J.">
        <title>Evolutionary origin and ecological implication of a unique nif island in free-living Bradyrhizobium lineages.</title>
        <authorList>
            <person name="Tao J."/>
        </authorList>
    </citation>
    <scope>NUCLEOTIDE SEQUENCE [LARGE SCALE GENOMIC DNA]</scope>
    <source>
        <strain evidence="3">SZCCT0094</strain>
    </source>
</reference>
<dbReference type="PANTHER" id="PTHR33169:SF14">
    <property type="entry name" value="TRANSCRIPTIONAL REGULATOR RV3488"/>
    <property type="match status" value="1"/>
</dbReference>